<comment type="cofactor">
    <cofactor evidence="1">
        <name>FAD</name>
        <dbReference type="ChEBI" id="CHEBI:57692"/>
    </cofactor>
</comment>
<accession>A0A1A7BCZ3</accession>
<dbReference type="GO" id="GO:0019646">
    <property type="term" value="P:aerobic electron transport chain"/>
    <property type="evidence" value="ECO:0007669"/>
    <property type="project" value="TreeGrafter"/>
</dbReference>
<name>A0A1A7BCZ3_9SPHN</name>
<evidence type="ECO:0000259" key="5">
    <source>
        <dbReference type="Pfam" id="PF07992"/>
    </source>
</evidence>
<feature type="domain" description="FAD/NAD(P)-binding" evidence="5">
    <location>
        <begin position="13"/>
        <end position="286"/>
    </location>
</feature>
<dbReference type="PRINTS" id="PR00368">
    <property type="entry name" value="FADPNR"/>
</dbReference>
<dbReference type="PANTHER" id="PTHR42913:SF9">
    <property type="entry name" value="SLR1591 PROTEIN"/>
    <property type="match status" value="1"/>
</dbReference>
<dbReference type="InterPro" id="IPR036188">
    <property type="entry name" value="FAD/NAD-bd_sf"/>
</dbReference>
<dbReference type="GO" id="GO:0003955">
    <property type="term" value="F:NAD(P)H dehydrogenase (quinone) activity"/>
    <property type="evidence" value="ECO:0007669"/>
    <property type="project" value="TreeGrafter"/>
</dbReference>
<keyword evidence="7" id="KW-1185">Reference proteome</keyword>
<dbReference type="Gene3D" id="3.50.50.100">
    <property type="match status" value="1"/>
</dbReference>
<dbReference type="PANTHER" id="PTHR42913">
    <property type="entry name" value="APOPTOSIS-INDUCING FACTOR 1"/>
    <property type="match status" value="1"/>
</dbReference>
<dbReference type="STRING" id="1300349.I603_2355"/>
<dbReference type="Proteomes" id="UP000092484">
    <property type="component" value="Unassembled WGS sequence"/>
</dbReference>
<protein>
    <submittedName>
        <fullName evidence="6">NADH dehydrogenase</fullName>
    </submittedName>
</protein>
<dbReference type="Pfam" id="PF07992">
    <property type="entry name" value="Pyr_redox_2"/>
    <property type="match status" value="1"/>
</dbReference>
<evidence type="ECO:0000256" key="2">
    <source>
        <dbReference type="ARBA" id="ARBA00022630"/>
    </source>
</evidence>
<evidence type="ECO:0000313" key="7">
    <source>
        <dbReference type="Proteomes" id="UP000092484"/>
    </source>
</evidence>
<evidence type="ECO:0000256" key="1">
    <source>
        <dbReference type="ARBA" id="ARBA00001974"/>
    </source>
</evidence>
<dbReference type="InterPro" id="IPR023753">
    <property type="entry name" value="FAD/NAD-binding_dom"/>
</dbReference>
<evidence type="ECO:0000313" key="6">
    <source>
        <dbReference type="EMBL" id="OBV10393.1"/>
    </source>
</evidence>
<sequence length="375" mass="38743">MTSAPTAAQGRTLLLVGGGHAHVAVLADWIRQGPPAGTRTVLLTPHPVLRYSGMVPGWLAGQHGQDEGLVDLAALACRAGVEWLPGRCAALDPLVREVTTDSGARLAFDCVSLDTGGVGRGSAVLGDDPRLVDIRPIEDFVTRIAAMPPPRRVVVAGGGAGGVELAFGLRNLAWAEVRPEVALATGADGLLPGFSDAVRRRVATALVRQGIALHLADARLEGGAIPASETKLEPADLIVAALGSAAPDWVRASGIAVDEAGFALVDEHHRSLSHPCIFAAGDVSARADRPLAHSGVHAVFAGPVLAGNLRSVLAGKHPASTYRPRGNSLYLMNTGDGRAIASYGRLAAEGAFVLALKHAIDKRWIAQYAKLAGTA</sequence>
<dbReference type="AlphaFoldDB" id="A0A1A7BCZ3"/>
<dbReference type="InterPro" id="IPR051169">
    <property type="entry name" value="NADH-Q_oxidoreductase"/>
</dbReference>
<comment type="caution">
    <text evidence="6">The sequence shown here is derived from an EMBL/GenBank/DDBJ whole genome shotgun (WGS) entry which is preliminary data.</text>
</comment>
<evidence type="ECO:0000256" key="3">
    <source>
        <dbReference type="ARBA" id="ARBA00022827"/>
    </source>
</evidence>
<dbReference type="EMBL" id="LZYB01000006">
    <property type="protein sequence ID" value="OBV10393.1"/>
    <property type="molecule type" value="Genomic_DNA"/>
</dbReference>
<evidence type="ECO:0000256" key="4">
    <source>
        <dbReference type="ARBA" id="ARBA00023002"/>
    </source>
</evidence>
<reference evidence="6 7" key="1">
    <citation type="submission" date="2016-06" db="EMBL/GenBank/DDBJ databases">
        <title>Genome sequence of Porphyrobacter dokdonensis DSW-74.</title>
        <authorList>
            <person name="Kim J.F."/>
            <person name="Song J.Y."/>
        </authorList>
    </citation>
    <scope>NUCLEOTIDE SEQUENCE [LARGE SCALE GENOMIC DNA]</scope>
    <source>
        <strain evidence="6 7">DSW-74</strain>
    </source>
</reference>
<dbReference type="SUPFAM" id="SSF51905">
    <property type="entry name" value="FAD/NAD(P)-binding domain"/>
    <property type="match status" value="2"/>
</dbReference>
<keyword evidence="4" id="KW-0560">Oxidoreductase</keyword>
<organism evidence="6 7">
    <name type="scientific">Erythrobacter dokdonensis DSW-74</name>
    <dbReference type="NCBI Taxonomy" id="1300349"/>
    <lineage>
        <taxon>Bacteria</taxon>
        <taxon>Pseudomonadati</taxon>
        <taxon>Pseudomonadota</taxon>
        <taxon>Alphaproteobacteria</taxon>
        <taxon>Sphingomonadales</taxon>
        <taxon>Erythrobacteraceae</taxon>
        <taxon>Erythrobacter/Porphyrobacter group</taxon>
        <taxon>Erythrobacter</taxon>
    </lineage>
</organism>
<gene>
    <name evidence="6" type="ORF">I603_2355</name>
</gene>
<keyword evidence="3" id="KW-0274">FAD</keyword>
<dbReference type="PATRIC" id="fig|1300349.4.peg.2345"/>
<keyword evidence="2" id="KW-0285">Flavoprotein</keyword>
<proteinExistence type="predicted"/>
<dbReference type="RefSeq" id="WP_068865240.1">
    <property type="nucleotide sequence ID" value="NZ_LZYB01000006.1"/>
</dbReference>